<evidence type="ECO:0000313" key="4">
    <source>
        <dbReference type="EMBL" id="MCX2721925.1"/>
    </source>
</evidence>
<evidence type="ECO:0000256" key="2">
    <source>
        <dbReference type="ARBA" id="ARBA00023315"/>
    </source>
</evidence>
<dbReference type="CDD" id="cd04301">
    <property type="entry name" value="NAT_SF"/>
    <property type="match status" value="1"/>
</dbReference>
<accession>A0ABT3QYK0</accession>
<dbReference type="EMBL" id="JAPEVI010000003">
    <property type="protein sequence ID" value="MCX2721925.1"/>
    <property type="molecule type" value="Genomic_DNA"/>
</dbReference>
<dbReference type="PANTHER" id="PTHR43877">
    <property type="entry name" value="AMINOALKYLPHOSPHONATE N-ACETYLTRANSFERASE-RELATED-RELATED"/>
    <property type="match status" value="1"/>
</dbReference>
<dbReference type="SUPFAM" id="SSF55811">
    <property type="entry name" value="Nudix"/>
    <property type="match status" value="1"/>
</dbReference>
<dbReference type="SUPFAM" id="SSF55729">
    <property type="entry name" value="Acyl-CoA N-acyltransferases (Nat)"/>
    <property type="match status" value="1"/>
</dbReference>
<proteinExistence type="predicted"/>
<dbReference type="InterPro" id="IPR016181">
    <property type="entry name" value="Acyl_CoA_acyltransferase"/>
</dbReference>
<dbReference type="GO" id="GO:0016746">
    <property type="term" value="F:acyltransferase activity"/>
    <property type="evidence" value="ECO:0007669"/>
    <property type="project" value="UniProtKB-KW"/>
</dbReference>
<dbReference type="EC" id="2.3.1.-" evidence="4"/>
<dbReference type="InterPro" id="IPR000182">
    <property type="entry name" value="GNAT_dom"/>
</dbReference>
<feature type="domain" description="N-acetyltransferase" evidence="3">
    <location>
        <begin position="3"/>
        <end position="152"/>
    </location>
</feature>
<dbReference type="Gene3D" id="3.40.630.30">
    <property type="match status" value="1"/>
</dbReference>
<keyword evidence="5" id="KW-1185">Reference proteome</keyword>
<evidence type="ECO:0000259" key="3">
    <source>
        <dbReference type="PROSITE" id="PS51186"/>
    </source>
</evidence>
<dbReference type="InterPro" id="IPR050832">
    <property type="entry name" value="Bact_Acetyltransf"/>
</dbReference>
<gene>
    <name evidence="4" type="ORF">ON753_05830</name>
</gene>
<comment type="caution">
    <text evidence="4">The sequence shown here is derived from an EMBL/GenBank/DDBJ whole genome shotgun (WGS) entry which is preliminary data.</text>
</comment>
<protein>
    <submittedName>
        <fullName evidence="4">GNAT family N-acetyltransferase</fullName>
        <ecNumber evidence="4">2.3.1.-</ecNumber>
    </submittedName>
</protein>
<dbReference type="InterPro" id="IPR015797">
    <property type="entry name" value="NUDIX_hydrolase-like_dom_sf"/>
</dbReference>
<dbReference type="Proteomes" id="UP001300261">
    <property type="component" value="Unassembled WGS sequence"/>
</dbReference>
<evidence type="ECO:0000313" key="5">
    <source>
        <dbReference type="Proteomes" id="UP001300261"/>
    </source>
</evidence>
<keyword evidence="1 4" id="KW-0808">Transferase</keyword>
<organism evidence="4 5">
    <name type="scientific">Roseibium salinum</name>
    <dbReference type="NCBI Taxonomy" id="1604349"/>
    <lineage>
        <taxon>Bacteria</taxon>
        <taxon>Pseudomonadati</taxon>
        <taxon>Pseudomonadota</taxon>
        <taxon>Alphaproteobacteria</taxon>
        <taxon>Hyphomicrobiales</taxon>
        <taxon>Stappiaceae</taxon>
        <taxon>Roseibium</taxon>
    </lineage>
</organism>
<name>A0ABT3QYK0_9HYPH</name>
<reference evidence="4 5" key="1">
    <citation type="journal article" date="2016" name="Int. J. Syst. Evol. Microbiol.">
        <title>Labrenzia salina sp. nov., isolated from the rhizosphere of the halophyte Arthrocnemum macrostachyum.</title>
        <authorList>
            <person name="Camacho M."/>
            <person name="Redondo-Gomez S."/>
            <person name="Rodriguez-Llorente I."/>
            <person name="Rohde M."/>
            <person name="Sproer C."/>
            <person name="Schumann P."/>
            <person name="Klenk H.P."/>
            <person name="Montero-Calasanz M.D.C."/>
        </authorList>
    </citation>
    <scope>NUCLEOTIDE SEQUENCE [LARGE SCALE GENOMIC DNA]</scope>
    <source>
        <strain evidence="4 5">DSM 29163</strain>
    </source>
</reference>
<keyword evidence="2 4" id="KW-0012">Acyltransferase</keyword>
<dbReference type="PROSITE" id="PS51186">
    <property type="entry name" value="GNAT"/>
    <property type="match status" value="1"/>
</dbReference>
<dbReference type="Pfam" id="PF00583">
    <property type="entry name" value="Acetyltransf_1"/>
    <property type="match status" value="1"/>
</dbReference>
<evidence type="ECO:0000256" key="1">
    <source>
        <dbReference type="ARBA" id="ARBA00022679"/>
    </source>
</evidence>
<dbReference type="RefSeq" id="WP_265961630.1">
    <property type="nucleotide sequence ID" value="NZ_JAPEVI010000003.1"/>
</dbReference>
<dbReference type="Gene3D" id="3.90.79.10">
    <property type="entry name" value="Nucleoside Triphosphate Pyrophosphohydrolase"/>
    <property type="match status" value="1"/>
</dbReference>
<sequence length="382" mass="42318">MPLKLRPATLSDAPVLTDILHRSKASWGYPEETMATFREHWRISEATIRSLQMTVAERGGRPIGFSGLSAEGEDTLLIDFLFVAPEAQRQGVGNLLLSRAEDYARSKNRTRLYLESDSHAGPFYEQRGFRRLTTRPSEMPGGEIPLMEKVLAPGVHEVASLDISLSPETWGFETAHEAAIGTHFEEARKCNPYLWNGRTLKLMGYRFENGVFKGTCSESTFAAHLAWRDWGAPDASAYNLFGSAILKSSDGALLYGVMSDHTATAGMIYPPGGNLDPTDLTPEGKVDMIGAIYRELEEETGLTKDELRADRLLVAFDGPRIAIAQVFDTGRNAAELRENIIRFSANSEEQELADVRIIRSREDLKDPAIVPFARAIADELLP</sequence>